<dbReference type="AlphaFoldDB" id="A0A177K6M8"/>
<protein>
    <recommendedName>
        <fullName evidence="4">DUF4352 domain-containing protein</fullName>
    </recommendedName>
</protein>
<feature type="region of interest" description="Disordered" evidence="2">
    <location>
        <begin position="1"/>
        <end position="35"/>
    </location>
</feature>
<evidence type="ECO:0000256" key="3">
    <source>
        <dbReference type="SAM" id="Phobius"/>
    </source>
</evidence>
<reference evidence="5 6" key="1">
    <citation type="submission" date="2016-02" db="EMBL/GenBank/DDBJ databases">
        <authorList>
            <person name="Wen L."/>
            <person name="He K."/>
            <person name="Yang H."/>
        </authorList>
    </citation>
    <scope>NUCLEOTIDE SEQUENCE [LARGE SCALE GENOMIC DNA]</scope>
    <source>
        <strain evidence="5 6">CD11_3</strain>
    </source>
</reference>
<feature type="compositionally biased region" description="Low complexity" evidence="2">
    <location>
        <begin position="71"/>
        <end position="89"/>
    </location>
</feature>
<evidence type="ECO:0000259" key="4">
    <source>
        <dbReference type="Pfam" id="PF11611"/>
    </source>
</evidence>
<dbReference type="InterPro" id="IPR029050">
    <property type="entry name" value="Immunoprotect_excell_Ig-like"/>
</dbReference>
<dbReference type="Proteomes" id="UP000076998">
    <property type="component" value="Unassembled WGS sequence"/>
</dbReference>
<feature type="compositionally biased region" description="Basic and acidic residues" evidence="2">
    <location>
        <begin position="1"/>
        <end position="31"/>
    </location>
</feature>
<dbReference type="InterPro" id="IPR029051">
    <property type="entry name" value="DUF4352"/>
</dbReference>
<dbReference type="Pfam" id="PF11611">
    <property type="entry name" value="DUF4352"/>
    <property type="match status" value="1"/>
</dbReference>
<evidence type="ECO:0000256" key="2">
    <source>
        <dbReference type="SAM" id="MobiDB-lite"/>
    </source>
</evidence>
<name>A0A177K6M8_9MICO</name>
<keyword evidence="1" id="KW-0732">Signal</keyword>
<evidence type="ECO:0000313" key="5">
    <source>
        <dbReference type="EMBL" id="OAH48804.1"/>
    </source>
</evidence>
<keyword evidence="3" id="KW-1133">Transmembrane helix</keyword>
<dbReference type="Gene3D" id="2.60.40.1240">
    <property type="match status" value="1"/>
</dbReference>
<accession>A0A177K6M8</accession>
<feature type="domain" description="DUF4352" evidence="4">
    <location>
        <begin position="164"/>
        <end position="237"/>
    </location>
</feature>
<dbReference type="OrthoDB" id="3831250at2"/>
<feature type="transmembrane region" description="Helical" evidence="3">
    <location>
        <begin position="36"/>
        <end position="58"/>
    </location>
</feature>
<comment type="caution">
    <text evidence="5">The sequence shown here is derived from an EMBL/GenBank/DDBJ whole genome shotgun (WGS) entry which is preliminary data.</text>
</comment>
<proteinExistence type="predicted"/>
<dbReference type="EMBL" id="LSTV01000005">
    <property type="protein sequence ID" value="OAH48804.1"/>
    <property type="molecule type" value="Genomic_DNA"/>
</dbReference>
<organism evidence="5 6">
    <name type="scientific">Microbacterium oleivorans</name>
    <dbReference type="NCBI Taxonomy" id="273677"/>
    <lineage>
        <taxon>Bacteria</taxon>
        <taxon>Bacillati</taxon>
        <taxon>Actinomycetota</taxon>
        <taxon>Actinomycetes</taxon>
        <taxon>Micrococcales</taxon>
        <taxon>Microbacteriaceae</taxon>
        <taxon>Microbacterium</taxon>
    </lineage>
</organism>
<evidence type="ECO:0000313" key="6">
    <source>
        <dbReference type="Proteomes" id="UP000076998"/>
    </source>
</evidence>
<keyword evidence="3" id="KW-0812">Transmembrane</keyword>
<gene>
    <name evidence="5" type="ORF">AYL44_12260</name>
</gene>
<dbReference type="RefSeq" id="WP_064003584.1">
    <property type="nucleotide sequence ID" value="NZ_LSTV01000005.1"/>
</dbReference>
<keyword evidence="3" id="KW-0472">Membrane</keyword>
<feature type="region of interest" description="Disordered" evidence="2">
    <location>
        <begin position="61"/>
        <end position="136"/>
    </location>
</feature>
<evidence type="ECO:0000256" key="1">
    <source>
        <dbReference type="ARBA" id="ARBA00022729"/>
    </source>
</evidence>
<sequence length="253" mass="25292">MGEDDISMKDDEAFARDRDEFERLLGDEPRRPPRRAMIAVAVAAVVVIGGGIALAVGLTGGGVSAAPGRVGSSASPGAGEPSSDASPGGTATGETPDGSAATPGTDSAEPDDPSTPAPDARETLPPADLAAPVTVDGGPTVSVRRIESVTGEAVLPGEVSGPAVRVTVEVKNGSTKPIDLTTAAVTLFAGSSDLQASPVTKPAGRAFPSEVAPGKTAEGAFVFELPEGQRADVRIEVDLSVSDPLIAFEGDID</sequence>